<keyword evidence="1" id="KW-1133">Transmembrane helix</keyword>
<evidence type="ECO:0000313" key="4">
    <source>
        <dbReference type="Proteomes" id="UP001154114"/>
    </source>
</evidence>
<gene>
    <name evidence="3" type="ORF">CINC_LOCUS2122</name>
</gene>
<evidence type="ECO:0000256" key="1">
    <source>
        <dbReference type="SAM" id="Phobius"/>
    </source>
</evidence>
<feature type="signal peptide" evidence="2">
    <location>
        <begin position="1"/>
        <end position="17"/>
    </location>
</feature>
<name>A0A9N8Q170_CHRIL</name>
<dbReference type="AlphaFoldDB" id="A0A9N8Q170"/>
<reference evidence="3" key="1">
    <citation type="submission" date="2021-12" db="EMBL/GenBank/DDBJ databases">
        <authorList>
            <person name="King R."/>
        </authorList>
    </citation>
    <scope>NUCLEOTIDE SEQUENCE</scope>
</reference>
<protein>
    <submittedName>
        <fullName evidence="3">Uncharacterized protein</fullName>
    </submittedName>
</protein>
<dbReference type="EMBL" id="LR824015">
    <property type="protein sequence ID" value="CAD0200434.1"/>
    <property type="molecule type" value="Genomic_DNA"/>
</dbReference>
<dbReference type="OrthoDB" id="6618165at2759"/>
<keyword evidence="2" id="KW-0732">Signal</keyword>
<sequence length="262" mass="29186">MYKIAPLVLALAISAFAAEISSPYSQKNDAVFKPDIIAPPVETHHVVKDSKPESEHPVYRGEDGNHARARIAPVRSLGTVIKHERMLADQPAPTEIKRGEEVGILEQDYIPGASDVMYPDVPYAPAYLYDTGYSASNHYDVSNYMMDPDLSTFGLLWSQVPDARTMAGFVGRTFVWVFNSIFILILGSLLTVGVCTYTNLCSIAFHGVGPIHEEMRAMMTPDRLEKISHAADFVKTAIDKYQKIQKVTDAAGMRRRRAIFNY</sequence>
<evidence type="ECO:0000313" key="3">
    <source>
        <dbReference type="EMBL" id="CAD0200434.1"/>
    </source>
</evidence>
<keyword evidence="1" id="KW-0812">Transmembrane</keyword>
<organism evidence="3 4">
    <name type="scientific">Chrysodeixis includens</name>
    <name type="common">Soybean looper</name>
    <name type="synonym">Pseudoplusia includens</name>
    <dbReference type="NCBI Taxonomy" id="689277"/>
    <lineage>
        <taxon>Eukaryota</taxon>
        <taxon>Metazoa</taxon>
        <taxon>Ecdysozoa</taxon>
        <taxon>Arthropoda</taxon>
        <taxon>Hexapoda</taxon>
        <taxon>Insecta</taxon>
        <taxon>Pterygota</taxon>
        <taxon>Neoptera</taxon>
        <taxon>Endopterygota</taxon>
        <taxon>Lepidoptera</taxon>
        <taxon>Glossata</taxon>
        <taxon>Ditrysia</taxon>
        <taxon>Noctuoidea</taxon>
        <taxon>Noctuidae</taxon>
        <taxon>Plusiinae</taxon>
        <taxon>Chrysodeixis</taxon>
    </lineage>
</organism>
<feature type="chain" id="PRO_5040508265" evidence="2">
    <location>
        <begin position="18"/>
        <end position="262"/>
    </location>
</feature>
<evidence type="ECO:0000256" key="2">
    <source>
        <dbReference type="SAM" id="SignalP"/>
    </source>
</evidence>
<proteinExistence type="predicted"/>
<keyword evidence="1" id="KW-0472">Membrane</keyword>
<dbReference type="Proteomes" id="UP001154114">
    <property type="component" value="Chromosome 12"/>
</dbReference>
<keyword evidence="4" id="KW-1185">Reference proteome</keyword>
<accession>A0A9N8Q170</accession>
<feature type="transmembrane region" description="Helical" evidence="1">
    <location>
        <begin position="174"/>
        <end position="197"/>
    </location>
</feature>